<evidence type="ECO:0000313" key="3">
    <source>
        <dbReference type="EMBL" id="KAF4036269.1"/>
    </source>
</evidence>
<reference evidence="3" key="1">
    <citation type="submission" date="2020-04" db="EMBL/GenBank/DDBJ databases">
        <title>Hybrid Assembly of Korean Phytophthora infestans isolates.</title>
        <authorList>
            <person name="Prokchorchik M."/>
            <person name="Lee Y."/>
            <person name="Seo J."/>
            <person name="Cho J.-H."/>
            <person name="Park Y.-E."/>
            <person name="Jang D.-C."/>
            <person name="Im J.-S."/>
            <person name="Choi J.-G."/>
            <person name="Park H.-J."/>
            <person name="Lee G.-B."/>
            <person name="Lee Y.-G."/>
            <person name="Hong S.-Y."/>
            <person name="Cho K."/>
            <person name="Sohn K.H."/>
        </authorList>
    </citation>
    <scope>NUCLEOTIDE SEQUENCE</scope>
    <source>
        <strain evidence="3">KR_1_A1</strain>
    </source>
</reference>
<feature type="chain" id="PRO_5033040770" description="Calmodulin" evidence="2">
    <location>
        <begin position="18"/>
        <end position="118"/>
    </location>
</feature>
<dbReference type="InterPro" id="IPR018247">
    <property type="entry name" value="EF_Hand_1_Ca_BS"/>
</dbReference>
<dbReference type="Proteomes" id="UP000602510">
    <property type="component" value="Unassembled WGS sequence"/>
</dbReference>
<organism evidence="3 4">
    <name type="scientific">Phytophthora infestans</name>
    <name type="common">Potato late blight agent</name>
    <name type="synonym">Botrytis infestans</name>
    <dbReference type="NCBI Taxonomy" id="4787"/>
    <lineage>
        <taxon>Eukaryota</taxon>
        <taxon>Sar</taxon>
        <taxon>Stramenopiles</taxon>
        <taxon>Oomycota</taxon>
        <taxon>Peronosporomycetes</taxon>
        <taxon>Peronosporales</taxon>
        <taxon>Peronosporaceae</taxon>
        <taxon>Phytophthora</taxon>
    </lineage>
</organism>
<evidence type="ECO:0000256" key="2">
    <source>
        <dbReference type="SAM" id="SignalP"/>
    </source>
</evidence>
<dbReference type="InterPro" id="IPR011992">
    <property type="entry name" value="EF-hand-dom_pair"/>
</dbReference>
<sequence>MDTFFLVLSPFIAFLAAYDDGEHSINIKELKILLWLTFGSEPCSKMVDNFMNALDSNHDGALNAMEWVSYALETNKQTGSQSFVNQIHPLFAASDVNGDAILTLPDLQRRLISISTDH</sequence>
<keyword evidence="4" id="KW-1185">Reference proteome</keyword>
<keyword evidence="2" id="KW-0732">Signal</keyword>
<proteinExistence type="predicted"/>
<dbReference type="PROSITE" id="PS00018">
    <property type="entry name" value="EF_HAND_1"/>
    <property type="match status" value="1"/>
</dbReference>
<comment type="caution">
    <text evidence="3">The sequence shown here is derived from an EMBL/GenBank/DDBJ whole genome shotgun (WGS) entry which is preliminary data.</text>
</comment>
<dbReference type="AlphaFoldDB" id="A0A833T3N1"/>
<feature type="signal peptide" evidence="2">
    <location>
        <begin position="1"/>
        <end position="17"/>
    </location>
</feature>
<accession>A0A833T3N1</accession>
<protein>
    <recommendedName>
        <fullName evidence="5">Calmodulin</fullName>
    </recommendedName>
</protein>
<evidence type="ECO:0000256" key="1">
    <source>
        <dbReference type="ARBA" id="ARBA00022837"/>
    </source>
</evidence>
<dbReference type="Gene3D" id="1.10.238.10">
    <property type="entry name" value="EF-hand"/>
    <property type="match status" value="1"/>
</dbReference>
<dbReference type="SUPFAM" id="SSF47473">
    <property type="entry name" value="EF-hand"/>
    <property type="match status" value="1"/>
</dbReference>
<evidence type="ECO:0000313" key="4">
    <source>
        <dbReference type="Proteomes" id="UP000602510"/>
    </source>
</evidence>
<name>A0A833T3N1_PHYIN</name>
<dbReference type="EMBL" id="WSZM01000273">
    <property type="protein sequence ID" value="KAF4036269.1"/>
    <property type="molecule type" value="Genomic_DNA"/>
</dbReference>
<keyword evidence="1" id="KW-0106">Calcium</keyword>
<gene>
    <name evidence="3" type="ORF">GN244_ATG11686</name>
</gene>
<evidence type="ECO:0008006" key="5">
    <source>
        <dbReference type="Google" id="ProtNLM"/>
    </source>
</evidence>